<name>A0ABX3ZFL3_9BACL</name>
<evidence type="ECO:0000313" key="2">
    <source>
        <dbReference type="EMBL" id="OUZ38500.1"/>
    </source>
</evidence>
<dbReference type="EMBL" id="NHNT01000008">
    <property type="protein sequence ID" value="OUZ38500.1"/>
    <property type="molecule type" value="Genomic_DNA"/>
</dbReference>
<dbReference type="Proteomes" id="UP000196594">
    <property type="component" value="Unassembled WGS sequence"/>
</dbReference>
<sequence>MSKLSKLLMAIASIILIGFVGKAFILDEAVKGYLVTFYFVGSGLALLRLFINAMIGKMKGKHILVKIGFFAVLLGLGIPFQSWFRTEVIFSMSKAFIVPSISVMVASVVLMTIVYGIIGKRIQAARIEKMQLN</sequence>
<organism evidence="2 3">
    <name type="scientific">Solibacillus kalamii</name>
    <dbReference type="NCBI Taxonomy" id="1748298"/>
    <lineage>
        <taxon>Bacteria</taxon>
        <taxon>Bacillati</taxon>
        <taxon>Bacillota</taxon>
        <taxon>Bacilli</taxon>
        <taxon>Bacillales</taxon>
        <taxon>Caryophanaceae</taxon>
        <taxon>Solibacillus</taxon>
    </lineage>
</organism>
<feature type="transmembrane region" description="Helical" evidence="1">
    <location>
        <begin position="96"/>
        <end position="118"/>
    </location>
</feature>
<feature type="transmembrane region" description="Helical" evidence="1">
    <location>
        <begin position="32"/>
        <end position="51"/>
    </location>
</feature>
<comment type="caution">
    <text evidence="2">The sequence shown here is derived from an EMBL/GenBank/DDBJ whole genome shotgun (WGS) entry which is preliminary data.</text>
</comment>
<feature type="transmembrane region" description="Helical" evidence="1">
    <location>
        <begin position="63"/>
        <end position="84"/>
    </location>
</feature>
<keyword evidence="1" id="KW-1133">Transmembrane helix</keyword>
<gene>
    <name evidence="2" type="ORF">CBM15_12155</name>
</gene>
<keyword evidence="3" id="KW-1185">Reference proteome</keyword>
<keyword evidence="1" id="KW-0472">Membrane</keyword>
<keyword evidence="1" id="KW-0812">Transmembrane</keyword>
<dbReference type="RefSeq" id="WP_087617734.1">
    <property type="nucleotide sequence ID" value="NZ_JAFBEY010000006.1"/>
</dbReference>
<accession>A0ABX3ZFL3</accession>
<evidence type="ECO:0000313" key="3">
    <source>
        <dbReference type="Proteomes" id="UP000196594"/>
    </source>
</evidence>
<protein>
    <submittedName>
        <fullName evidence="2">MFS transporter permease</fullName>
    </submittedName>
</protein>
<evidence type="ECO:0000256" key="1">
    <source>
        <dbReference type="SAM" id="Phobius"/>
    </source>
</evidence>
<reference evidence="2 3" key="1">
    <citation type="journal article" date="2017" name="Int. J. Syst. Evol. Microbiol.">
        <title>Solibacillus kalamii sp. nov., isolated from a high-efficiency particulate arrestance filter system used in the International Space Station.</title>
        <authorList>
            <person name="Checinska Sielaff A."/>
            <person name="Kumar R.M."/>
            <person name="Pal D."/>
            <person name="Mayilraj S."/>
            <person name="Venkateswaran K."/>
        </authorList>
    </citation>
    <scope>NUCLEOTIDE SEQUENCE [LARGE SCALE GENOMIC DNA]</scope>
    <source>
        <strain evidence="2 3">ISSFR-015</strain>
    </source>
</reference>
<proteinExistence type="predicted"/>
<feature type="transmembrane region" description="Helical" evidence="1">
    <location>
        <begin position="7"/>
        <end position="26"/>
    </location>
</feature>